<sequence length="166" mass="18557">MDFSGINSYFVATQGISAAAKDSRQEVNVQAHGHFEMQRQGQLLICRPSGPFNLAGAMAYEGKFSQQISRLQGAPWGIVEVATEFEAAGPEVLARFRRQFNWCATHGCAFLAVVMIGDFKRYLADHVFSELPFQEVRYFEEEAQAIHWLTQRLEGLQGTEIHVSAG</sequence>
<proteinExistence type="predicted"/>
<gene>
    <name evidence="1" type="ORF">WP2W18E01_30620</name>
</gene>
<evidence type="ECO:0000313" key="2">
    <source>
        <dbReference type="Proteomes" id="UP000515756"/>
    </source>
</evidence>
<name>A0A6S4T8F6_AERCA</name>
<organism evidence="1 2">
    <name type="scientific">Aeromonas caviae</name>
    <name type="common">Aeromonas punctata</name>
    <dbReference type="NCBI Taxonomy" id="648"/>
    <lineage>
        <taxon>Bacteria</taxon>
        <taxon>Pseudomonadati</taxon>
        <taxon>Pseudomonadota</taxon>
        <taxon>Gammaproteobacteria</taxon>
        <taxon>Aeromonadales</taxon>
        <taxon>Aeromonadaceae</taxon>
        <taxon>Aeromonas</taxon>
    </lineage>
</organism>
<evidence type="ECO:0008006" key="3">
    <source>
        <dbReference type="Google" id="ProtNLM"/>
    </source>
</evidence>
<evidence type="ECO:0000313" key="1">
    <source>
        <dbReference type="EMBL" id="BBQ31480.1"/>
    </source>
</evidence>
<accession>A0A6S4T8F6</accession>
<dbReference type="Proteomes" id="UP000515756">
    <property type="component" value="Chromosome"/>
</dbReference>
<protein>
    <recommendedName>
        <fullName evidence="3">STAS/SEC14 domain-containing protein</fullName>
    </recommendedName>
</protein>
<dbReference type="EMBL" id="AP021927">
    <property type="protein sequence ID" value="BBQ31480.1"/>
    <property type="molecule type" value="Genomic_DNA"/>
</dbReference>
<reference evidence="1 2" key="1">
    <citation type="submission" date="2019-12" db="EMBL/GenBank/DDBJ databases">
        <title>complete genome sequences of Aeromonas caviae str. WP2-W18-ESBL-01 isolated from wastewater treatment plant effluent.</title>
        <authorList>
            <person name="Sekizuka T."/>
            <person name="Itokawa K."/>
            <person name="Yatsu K."/>
            <person name="Inamine Y."/>
            <person name="Kuroda M."/>
        </authorList>
    </citation>
    <scope>NUCLEOTIDE SEQUENCE [LARGE SCALE GENOMIC DNA]</scope>
    <source>
        <strain evidence="1 2">WP2-W18-ESBL-01</strain>
    </source>
</reference>
<dbReference type="AlphaFoldDB" id="A0A6S4T8F6"/>